<protein>
    <submittedName>
        <fullName evidence="3">TBC1 domain family member 8</fullName>
    </submittedName>
</protein>
<evidence type="ECO:0000256" key="1">
    <source>
        <dbReference type="SAM" id="MobiDB-lite"/>
    </source>
</evidence>
<dbReference type="EMBL" id="JAATJV010156126">
    <property type="protein sequence ID" value="MBZ3870880.1"/>
    <property type="molecule type" value="Genomic_DNA"/>
</dbReference>
<evidence type="ECO:0000313" key="3">
    <source>
        <dbReference type="EMBL" id="MBZ3870880.1"/>
    </source>
</evidence>
<feature type="region of interest" description="Disordered" evidence="1">
    <location>
        <begin position="312"/>
        <end position="338"/>
    </location>
</feature>
<evidence type="ECO:0000259" key="2">
    <source>
        <dbReference type="Pfam" id="PF02893"/>
    </source>
</evidence>
<keyword evidence="4" id="KW-1185">Reference proteome</keyword>
<gene>
    <name evidence="3" type="ORF">SUZIE_110150</name>
</gene>
<dbReference type="Proteomes" id="UP001166674">
    <property type="component" value="Unassembled WGS sequence"/>
</dbReference>
<accession>A0AA41MFL9</accession>
<evidence type="ECO:0000313" key="4">
    <source>
        <dbReference type="Proteomes" id="UP001166674"/>
    </source>
</evidence>
<dbReference type="Pfam" id="PF02893">
    <property type="entry name" value="GRAM"/>
    <property type="match status" value="1"/>
</dbReference>
<dbReference type="AlphaFoldDB" id="A0AA41MFL9"/>
<feature type="domain" description="GRAM" evidence="2">
    <location>
        <begin position="173"/>
        <end position="255"/>
    </location>
</feature>
<dbReference type="Gene3D" id="2.30.29.30">
    <property type="entry name" value="Pleckstrin-homology domain (PH domain)/Phosphotyrosine-binding domain (PTB)"/>
    <property type="match status" value="1"/>
</dbReference>
<proteinExistence type="predicted"/>
<comment type="caution">
    <text evidence="3">The sequence shown here is derived from an EMBL/GenBank/DDBJ whole genome shotgun (WGS) entry which is preliminary data.</text>
</comment>
<sequence length="338" mass="37373">MLLAFQFQGFEQVFLSLHLQTAGGLVGALEAVLDSKTEVAPFRVLLQVPGSQVYSPIACGELLDGCNVHWAIATGSTLEEINQHWNSLGQNLLHTLSVFDNKDDMASFVKGKVKNLERTANVFVADTIRITTQNKEHDSSMFLILDAVLKIMEQLVDVMLRRLLDNEDAFSRFHTAGRMFSSDSSTYFASREDGCYNVVLLLREVVSMEKMEDTSLLPSPILISIRSKMAFQFIELKDRGTLVETLLERLKQVHANRPVHYDTSTNDKDMVGACSMVAFHDVTVPLSPPLCQRAPEGMCRVVTPLGVSTQCTRDDWDPSSRGCESGVTSDGLGVPSGH</sequence>
<dbReference type="PANTHER" id="PTHR47666">
    <property type="entry name" value="PROTEIN VASCULAR ASSOCIATED DEATH 1, CHLOROPLASTIC"/>
    <property type="match status" value="1"/>
</dbReference>
<organism evidence="3 4">
    <name type="scientific">Sciurus carolinensis</name>
    <name type="common">Eastern gray squirrel</name>
    <dbReference type="NCBI Taxonomy" id="30640"/>
    <lineage>
        <taxon>Eukaryota</taxon>
        <taxon>Metazoa</taxon>
        <taxon>Chordata</taxon>
        <taxon>Craniata</taxon>
        <taxon>Vertebrata</taxon>
        <taxon>Euteleostomi</taxon>
        <taxon>Mammalia</taxon>
        <taxon>Eutheria</taxon>
        <taxon>Euarchontoglires</taxon>
        <taxon>Glires</taxon>
        <taxon>Rodentia</taxon>
        <taxon>Sciuromorpha</taxon>
        <taxon>Sciuridae</taxon>
        <taxon>Sciurinae</taxon>
        <taxon>Sciurini</taxon>
        <taxon>Sciurus</taxon>
    </lineage>
</organism>
<dbReference type="InterPro" id="IPR004182">
    <property type="entry name" value="GRAM"/>
</dbReference>
<reference evidence="3" key="1">
    <citation type="submission" date="2020-03" db="EMBL/GenBank/DDBJ databases">
        <title>Studies in the Genomics of Life Span.</title>
        <authorList>
            <person name="Glass D."/>
        </authorList>
    </citation>
    <scope>NUCLEOTIDE SEQUENCE</scope>
    <source>
        <strain evidence="3">SUZIE</strain>
        <tissue evidence="3">Muscle</tissue>
    </source>
</reference>
<name>A0AA41MFL9_SCICA</name>
<dbReference type="InterPro" id="IPR011993">
    <property type="entry name" value="PH-like_dom_sf"/>
</dbReference>
<dbReference type="PANTHER" id="PTHR47666:SF2">
    <property type="entry name" value="TBC1 DOMAIN FAMILY MEMBER 8 ISOFORM X1"/>
    <property type="match status" value="1"/>
</dbReference>